<evidence type="ECO:0000313" key="3">
    <source>
        <dbReference type="Proteomes" id="UP001066276"/>
    </source>
</evidence>
<feature type="region of interest" description="Disordered" evidence="1">
    <location>
        <begin position="1"/>
        <end position="21"/>
    </location>
</feature>
<reference evidence="2" key="1">
    <citation type="journal article" date="2022" name="bioRxiv">
        <title>Sequencing and chromosome-scale assembly of the giantPleurodeles waltlgenome.</title>
        <authorList>
            <person name="Brown T."/>
            <person name="Elewa A."/>
            <person name="Iarovenko S."/>
            <person name="Subramanian E."/>
            <person name="Araus A.J."/>
            <person name="Petzold A."/>
            <person name="Susuki M."/>
            <person name="Suzuki K.-i.T."/>
            <person name="Hayashi T."/>
            <person name="Toyoda A."/>
            <person name="Oliveira C."/>
            <person name="Osipova E."/>
            <person name="Leigh N.D."/>
            <person name="Simon A."/>
            <person name="Yun M.H."/>
        </authorList>
    </citation>
    <scope>NUCLEOTIDE SEQUENCE</scope>
    <source>
        <strain evidence="2">20211129_DDA</strain>
        <tissue evidence="2">Liver</tissue>
    </source>
</reference>
<proteinExistence type="predicted"/>
<evidence type="ECO:0000256" key="1">
    <source>
        <dbReference type="SAM" id="MobiDB-lite"/>
    </source>
</evidence>
<organism evidence="2 3">
    <name type="scientific">Pleurodeles waltl</name>
    <name type="common">Iberian ribbed newt</name>
    <dbReference type="NCBI Taxonomy" id="8319"/>
    <lineage>
        <taxon>Eukaryota</taxon>
        <taxon>Metazoa</taxon>
        <taxon>Chordata</taxon>
        <taxon>Craniata</taxon>
        <taxon>Vertebrata</taxon>
        <taxon>Euteleostomi</taxon>
        <taxon>Amphibia</taxon>
        <taxon>Batrachia</taxon>
        <taxon>Caudata</taxon>
        <taxon>Salamandroidea</taxon>
        <taxon>Salamandridae</taxon>
        <taxon>Pleurodelinae</taxon>
        <taxon>Pleurodeles</taxon>
    </lineage>
</organism>
<evidence type="ECO:0000313" key="2">
    <source>
        <dbReference type="EMBL" id="KAJ1150205.1"/>
    </source>
</evidence>
<dbReference type="Proteomes" id="UP001066276">
    <property type="component" value="Chromosome 5"/>
</dbReference>
<dbReference type="EMBL" id="JANPWB010000009">
    <property type="protein sequence ID" value="KAJ1150205.1"/>
    <property type="molecule type" value="Genomic_DNA"/>
</dbReference>
<sequence length="141" mass="15017">MARVCSLEMRDAVEQENGSEYPDEEYLQLWSMHMATIRPSVLGEKSRIVTPGTHGAASGRGLPPAGNVSRKSRASRPAGTRSSTSGVGTKQQRQGPRQQRKAPPSASARRTRRGGSDGSEHALNPATADSGALLPESRAPR</sequence>
<dbReference type="AlphaFoldDB" id="A0AAV7RFD7"/>
<feature type="compositionally biased region" description="Polar residues" evidence="1">
    <location>
        <begin position="80"/>
        <end position="90"/>
    </location>
</feature>
<accession>A0AAV7RFD7</accession>
<feature type="region of interest" description="Disordered" evidence="1">
    <location>
        <begin position="45"/>
        <end position="141"/>
    </location>
</feature>
<feature type="compositionally biased region" description="Low complexity" evidence="1">
    <location>
        <begin position="91"/>
        <end position="108"/>
    </location>
</feature>
<keyword evidence="3" id="KW-1185">Reference proteome</keyword>
<gene>
    <name evidence="2" type="ORF">NDU88_003001</name>
</gene>
<comment type="caution">
    <text evidence="2">The sequence shown here is derived from an EMBL/GenBank/DDBJ whole genome shotgun (WGS) entry which is preliminary data.</text>
</comment>
<name>A0AAV7RFD7_PLEWA</name>
<protein>
    <submittedName>
        <fullName evidence="2">Uncharacterized protein</fullName>
    </submittedName>
</protein>